<dbReference type="VEuPathDB" id="FungiDB:AFUB_019730"/>
<evidence type="ECO:0000313" key="9">
    <source>
        <dbReference type="Proteomes" id="UP000001699"/>
    </source>
</evidence>
<gene>
    <name evidence="8" type="ORF">AFUB_019730</name>
</gene>
<feature type="region of interest" description="Disordered" evidence="5">
    <location>
        <begin position="163"/>
        <end position="182"/>
    </location>
</feature>
<dbReference type="OrthoDB" id="1641132at2759"/>
<keyword evidence="3 6" id="KW-1133">Transmembrane helix</keyword>
<dbReference type="Pfam" id="PF13664">
    <property type="entry name" value="DUF4149"/>
    <property type="match status" value="1"/>
</dbReference>
<keyword evidence="4 6" id="KW-0472">Membrane</keyword>
<sequence length="223" mass="24560">MHGQTRLSRQTRNISRLGVRQNAKAHDIINGRCVDIARSKCTYFGSNEKPLHLSYSAGRLDIHYAVNSKAQQTFIGGVIAFRVLPRPQFSALQTSIFPVYFTLQSALPVVIALTSSKGGQLNGISGLLAPESRFGTLLPLATVAVSGLINQVILRPLTVRTMKERKHQETRDGKKSYDPAPHSKEMMALNKKFGRLHGLSSLINMVSLIATVYYGVVLSKRLS</sequence>
<dbReference type="AlphaFoldDB" id="B0XU05"/>
<feature type="transmembrane region" description="Helical" evidence="6">
    <location>
        <begin position="196"/>
        <end position="216"/>
    </location>
</feature>
<keyword evidence="2 6" id="KW-0812">Transmembrane</keyword>
<dbReference type="PhylomeDB" id="B0XU05"/>
<dbReference type="HOGENOM" id="CLU_1239877_0_0_1"/>
<feature type="transmembrane region" description="Helical" evidence="6">
    <location>
        <begin position="134"/>
        <end position="154"/>
    </location>
</feature>
<protein>
    <recommendedName>
        <fullName evidence="7">TMEM205-like domain-containing protein</fullName>
    </recommendedName>
</protein>
<dbReference type="InterPro" id="IPR025423">
    <property type="entry name" value="TMEM205-like"/>
</dbReference>
<proteinExistence type="predicted"/>
<evidence type="ECO:0000313" key="8">
    <source>
        <dbReference type="EMBL" id="EDP53927.1"/>
    </source>
</evidence>
<feature type="compositionally biased region" description="Basic and acidic residues" evidence="5">
    <location>
        <begin position="166"/>
        <end position="182"/>
    </location>
</feature>
<comment type="subcellular location">
    <subcellularLocation>
        <location evidence="1">Membrane</location>
    </subcellularLocation>
</comment>
<evidence type="ECO:0000256" key="5">
    <source>
        <dbReference type="SAM" id="MobiDB-lite"/>
    </source>
</evidence>
<evidence type="ECO:0000256" key="1">
    <source>
        <dbReference type="ARBA" id="ARBA00004370"/>
    </source>
</evidence>
<reference evidence="8 9" key="1">
    <citation type="journal article" date="2008" name="PLoS Genet.">
        <title>Genomic islands in the pathogenic filamentous fungus Aspergillus fumigatus.</title>
        <authorList>
            <person name="Fedorova N.D."/>
            <person name="Khaldi N."/>
            <person name="Joardar V.S."/>
            <person name="Maiti R."/>
            <person name="Amedeo P."/>
            <person name="Anderson M.J."/>
            <person name="Crabtree J."/>
            <person name="Silva J.C."/>
            <person name="Badger J.H."/>
            <person name="Albarraq A."/>
            <person name="Angiuoli S."/>
            <person name="Bussey H."/>
            <person name="Bowyer P."/>
            <person name="Cotty P.J."/>
            <person name="Dyer P.S."/>
            <person name="Egan A."/>
            <person name="Galens K."/>
            <person name="Fraser-Liggett C.M."/>
            <person name="Haas B.J."/>
            <person name="Inman J.M."/>
            <person name="Kent R."/>
            <person name="Lemieux S."/>
            <person name="Malavazi I."/>
            <person name="Orvis J."/>
            <person name="Roemer T."/>
            <person name="Ronning C.M."/>
            <person name="Sundaram J.P."/>
            <person name="Sutton G."/>
            <person name="Turner G."/>
            <person name="Venter J.C."/>
            <person name="White O.R."/>
            <person name="Whitty B.R."/>
            <person name="Youngman P."/>
            <person name="Wolfe K.H."/>
            <person name="Goldman G.H."/>
            <person name="Wortman J.R."/>
            <person name="Jiang B."/>
            <person name="Denning D.W."/>
            <person name="Nierman W.C."/>
        </authorList>
    </citation>
    <scope>NUCLEOTIDE SEQUENCE [LARGE SCALE GENOMIC DNA]</scope>
    <source>
        <strain evidence="9">CBS 144.89 / FGSC A1163 / CEA10</strain>
    </source>
</reference>
<dbReference type="InterPro" id="IPR053009">
    <property type="entry name" value="Xanthocillin_Biosynth-Assoc"/>
</dbReference>
<evidence type="ECO:0000256" key="4">
    <source>
        <dbReference type="ARBA" id="ARBA00023136"/>
    </source>
</evidence>
<name>B0XU05_ASPFC</name>
<evidence type="ECO:0000256" key="6">
    <source>
        <dbReference type="SAM" id="Phobius"/>
    </source>
</evidence>
<dbReference type="PANTHER" id="PTHR23241">
    <property type="entry name" value="LATE EMBRYOGENESIS ABUNDANT PLANTS LEA-RELATED"/>
    <property type="match status" value="1"/>
</dbReference>
<accession>B0XU05</accession>
<keyword evidence="9" id="KW-1185">Reference proteome</keyword>
<evidence type="ECO:0000259" key="7">
    <source>
        <dbReference type="Pfam" id="PF13664"/>
    </source>
</evidence>
<dbReference type="EMBL" id="DS499595">
    <property type="protein sequence ID" value="EDP53927.1"/>
    <property type="molecule type" value="Genomic_DNA"/>
</dbReference>
<evidence type="ECO:0000256" key="2">
    <source>
        <dbReference type="ARBA" id="ARBA00022692"/>
    </source>
</evidence>
<dbReference type="PANTHER" id="PTHR23241:SF106">
    <property type="entry name" value="DUF4149 DOMAIN-CONTAINING PROTEIN"/>
    <property type="match status" value="1"/>
</dbReference>
<feature type="transmembrane region" description="Helical" evidence="6">
    <location>
        <begin position="96"/>
        <end position="114"/>
    </location>
</feature>
<evidence type="ECO:0000256" key="3">
    <source>
        <dbReference type="ARBA" id="ARBA00022989"/>
    </source>
</evidence>
<organism evidence="8 9">
    <name type="scientific">Aspergillus fumigatus (strain CBS 144.89 / FGSC A1163 / CEA10)</name>
    <name type="common">Neosartorya fumigata</name>
    <dbReference type="NCBI Taxonomy" id="451804"/>
    <lineage>
        <taxon>Eukaryota</taxon>
        <taxon>Fungi</taxon>
        <taxon>Dikarya</taxon>
        <taxon>Ascomycota</taxon>
        <taxon>Pezizomycotina</taxon>
        <taxon>Eurotiomycetes</taxon>
        <taxon>Eurotiomycetidae</taxon>
        <taxon>Eurotiales</taxon>
        <taxon>Aspergillaceae</taxon>
        <taxon>Aspergillus</taxon>
        <taxon>Aspergillus subgen. Fumigati</taxon>
    </lineage>
</organism>
<dbReference type="Proteomes" id="UP000001699">
    <property type="component" value="Unassembled WGS sequence"/>
</dbReference>
<dbReference type="GO" id="GO:0016020">
    <property type="term" value="C:membrane"/>
    <property type="evidence" value="ECO:0007669"/>
    <property type="project" value="UniProtKB-SubCell"/>
</dbReference>
<feature type="domain" description="TMEM205-like" evidence="7">
    <location>
        <begin position="65"/>
        <end position="167"/>
    </location>
</feature>